<comment type="caution">
    <text evidence="2">The sequence shown here is derived from an EMBL/GenBank/DDBJ whole genome shotgun (WGS) entry which is preliminary data.</text>
</comment>
<accession>A0A445DUN3</accession>
<evidence type="ECO:0000313" key="2">
    <source>
        <dbReference type="EMBL" id="RYR66873.1"/>
    </source>
</evidence>
<dbReference type="AlphaFoldDB" id="A0A445DUN3"/>
<evidence type="ECO:0000313" key="3">
    <source>
        <dbReference type="Proteomes" id="UP000289738"/>
    </source>
</evidence>
<keyword evidence="3" id="KW-1185">Reference proteome</keyword>
<protein>
    <recommendedName>
        <fullName evidence="1">Protein FAR1-RELATED SEQUENCE</fullName>
    </recommendedName>
</protein>
<proteinExistence type="inferred from homology"/>
<dbReference type="PANTHER" id="PTHR31669">
    <property type="entry name" value="PROTEIN FAR1-RELATED SEQUENCE 10-RELATED"/>
    <property type="match status" value="1"/>
</dbReference>
<sequence length="378" mass="44030">MQLEKFIHNGYNLREFVEHFQHYLDFMRRRELVADYKFTYGEPVVKIKLEAIEQFPATVYTREVFELFLEVLMLASNVRVVSTKRTSACVLFEVAMYCKQRSWAVSWAEEDDEFSCFYQRMESFRLPCVHMAGVLVYLNMTAIPRSLILERWTKRAKQPRAHSNGVHVGEIPDAAYMSMHAAMLDDCRELVSLSCRFFEGFVDVKTRFAKERQSLRDKHRQRCWVLLRRSAGCLFGTPCRPGIKDAVEELSPPRVSSAVFRGVDYVERADIILASVKTQVWGKTSIVLRLARLTIAWKQERGWDARNYNETLLPNESFHCVGELNGLGMFEFETKLPITLSMALRVRDYPLGRKKNKQYKGLCRGNDNKDSVLYCKLH</sequence>
<keyword evidence="1" id="KW-0863">Zinc-finger</keyword>
<name>A0A445DUN3_ARAHY</name>
<dbReference type="PANTHER" id="PTHR31669:SF292">
    <property type="entry name" value="OS02G0262500 PROTEIN"/>
    <property type="match status" value="1"/>
</dbReference>
<gene>
    <name evidence="2" type="ORF">Ahy_A03g013010</name>
</gene>
<keyword evidence="1" id="KW-0862">Zinc</keyword>
<reference evidence="2 3" key="1">
    <citation type="submission" date="2019-01" db="EMBL/GenBank/DDBJ databases">
        <title>Sequencing of cultivated peanut Arachis hypogaea provides insights into genome evolution and oil improvement.</title>
        <authorList>
            <person name="Chen X."/>
        </authorList>
    </citation>
    <scope>NUCLEOTIDE SEQUENCE [LARGE SCALE GENOMIC DNA]</scope>
    <source>
        <strain evidence="3">cv. Fuhuasheng</strain>
        <tissue evidence="2">Leaves</tissue>
    </source>
</reference>
<keyword evidence="1" id="KW-0539">Nucleus</keyword>
<organism evidence="2 3">
    <name type="scientific">Arachis hypogaea</name>
    <name type="common">Peanut</name>
    <dbReference type="NCBI Taxonomy" id="3818"/>
    <lineage>
        <taxon>Eukaryota</taxon>
        <taxon>Viridiplantae</taxon>
        <taxon>Streptophyta</taxon>
        <taxon>Embryophyta</taxon>
        <taxon>Tracheophyta</taxon>
        <taxon>Spermatophyta</taxon>
        <taxon>Magnoliopsida</taxon>
        <taxon>eudicotyledons</taxon>
        <taxon>Gunneridae</taxon>
        <taxon>Pentapetalae</taxon>
        <taxon>rosids</taxon>
        <taxon>fabids</taxon>
        <taxon>Fabales</taxon>
        <taxon>Fabaceae</taxon>
        <taxon>Papilionoideae</taxon>
        <taxon>50 kb inversion clade</taxon>
        <taxon>dalbergioids sensu lato</taxon>
        <taxon>Dalbergieae</taxon>
        <taxon>Pterocarpus clade</taxon>
        <taxon>Arachis</taxon>
    </lineage>
</organism>
<comment type="similarity">
    <text evidence="1">Belongs to the FHY3/FAR1 family.</text>
</comment>
<dbReference type="EMBL" id="SDMP01000003">
    <property type="protein sequence ID" value="RYR66873.1"/>
    <property type="molecule type" value="Genomic_DNA"/>
</dbReference>
<dbReference type="GO" id="GO:0008270">
    <property type="term" value="F:zinc ion binding"/>
    <property type="evidence" value="ECO:0007669"/>
    <property type="project" value="UniProtKB-UniRule"/>
</dbReference>
<evidence type="ECO:0000256" key="1">
    <source>
        <dbReference type="RuleBase" id="RU367018"/>
    </source>
</evidence>
<dbReference type="GO" id="GO:0005634">
    <property type="term" value="C:nucleus"/>
    <property type="evidence" value="ECO:0007669"/>
    <property type="project" value="UniProtKB-SubCell"/>
</dbReference>
<comment type="function">
    <text evidence="1">Putative transcription activator involved in regulating light control of development.</text>
</comment>
<dbReference type="Proteomes" id="UP000289738">
    <property type="component" value="Chromosome A03"/>
</dbReference>
<comment type="subcellular location">
    <subcellularLocation>
        <location evidence="1">Nucleus</location>
    </subcellularLocation>
</comment>
<keyword evidence="1" id="KW-0479">Metal-binding</keyword>
<dbReference type="GO" id="GO:0006355">
    <property type="term" value="P:regulation of DNA-templated transcription"/>
    <property type="evidence" value="ECO:0007669"/>
    <property type="project" value="UniProtKB-UniRule"/>
</dbReference>
<dbReference type="InterPro" id="IPR031052">
    <property type="entry name" value="FHY3/FAR1"/>
</dbReference>